<dbReference type="Proteomes" id="UP000029391">
    <property type="component" value="Unassembled WGS sequence"/>
</dbReference>
<dbReference type="STRING" id="1121013.GCA_000426365_02559"/>
<keyword evidence="3" id="KW-1185">Reference proteome</keyword>
<dbReference type="EMBL" id="AWXU01000017">
    <property type="protein sequence ID" value="KFN50608.1"/>
    <property type="molecule type" value="Genomic_DNA"/>
</dbReference>
<comment type="caution">
    <text evidence="2">The sequence shown here is derived from an EMBL/GenBank/DDBJ whole genome shotgun (WGS) entry which is preliminary data.</text>
</comment>
<keyword evidence="1" id="KW-0472">Membrane</keyword>
<keyword evidence="1" id="KW-1133">Transmembrane helix</keyword>
<accession>A0A091BD57</accession>
<evidence type="ECO:0000256" key="1">
    <source>
        <dbReference type="SAM" id="Phobius"/>
    </source>
</evidence>
<protein>
    <submittedName>
        <fullName evidence="2">Uncharacterized protein</fullName>
    </submittedName>
</protein>
<dbReference type="AlphaFoldDB" id="A0A091BD57"/>
<proteinExistence type="predicted"/>
<evidence type="ECO:0000313" key="2">
    <source>
        <dbReference type="EMBL" id="KFN50608.1"/>
    </source>
</evidence>
<name>A0A091BD57_9GAMM</name>
<reference evidence="2 3" key="1">
    <citation type="submission" date="2013-09" db="EMBL/GenBank/DDBJ databases">
        <title>Genome sequencing of Arenimonas composti.</title>
        <authorList>
            <person name="Chen F."/>
            <person name="Wang G."/>
        </authorList>
    </citation>
    <scope>NUCLEOTIDE SEQUENCE [LARGE SCALE GENOMIC DNA]</scope>
    <source>
        <strain evidence="2 3">TR7-09</strain>
    </source>
</reference>
<gene>
    <name evidence="2" type="ORF">P873_05465</name>
</gene>
<feature type="transmembrane region" description="Helical" evidence="1">
    <location>
        <begin position="12"/>
        <end position="33"/>
    </location>
</feature>
<organism evidence="2 3">
    <name type="scientific">Arenimonas composti TR7-09 = DSM 18010</name>
    <dbReference type="NCBI Taxonomy" id="1121013"/>
    <lineage>
        <taxon>Bacteria</taxon>
        <taxon>Pseudomonadati</taxon>
        <taxon>Pseudomonadota</taxon>
        <taxon>Gammaproteobacteria</taxon>
        <taxon>Lysobacterales</taxon>
        <taxon>Lysobacteraceae</taxon>
        <taxon>Arenimonas</taxon>
    </lineage>
</organism>
<evidence type="ECO:0000313" key="3">
    <source>
        <dbReference type="Proteomes" id="UP000029391"/>
    </source>
</evidence>
<sequence>MAAAVSGPRPGVILRTSLLLAAAAALAVALPLVPRWLDIAQEARARAVEESAIRMATAVEQVALNRAYLRWLQQADHGRKYTFVFDASSLVLCEFRLGDDGPSHPDCPRPDILVLRDQPDDWLVDRADPERPPLLQRHLLTAARERFHQADPGVEGVRFVDDGEQAFANASGRSLCPPADLELSGRLRLSRAVIATDRGIALMFAGSAGCEREPPEPTMVMLRQRDGDWCVAAQWFRGLRRDGDSFGAPGCGSGTGGAG</sequence>
<keyword evidence="1" id="KW-0812">Transmembrane</keyword>